<dbReference type="InterPro" id="IPR035810">
    <property type="entry name" value="PEBP_euk"/>
</dbReference>
<name>A0A9W7YIS0_9FUNG</name>
<dbReference type="PANTHER" id="PTHR11362">
    <property type="entry name" value="PHOSPHATIDYLETHANOLAMINE-BINDING PROTEIN"/>
    <property type="match status" value="1"/>
</dbReference>
<sequence length="354" mass="38582">MHAAVRLLAARYAARSAPAPRRVHRLVRLQSTYAAPATGVNAAYDEALKIIEAYNKQKAAEADAKAAELAKAREAGAGGEALRALETAWFDLAVESKINDGEVLWNARQGNYDLSQPVYQHLKQHAWRGRPLEVLMQRLLQMYVLPDMLDPRFVGTPEAQLNVVLGDGSGAAIEPGSIIDPASAREEPRIELVSFNDEPRLHTLLIADLDEPCEETRSFREQFHWAVANLPLSKTQTAADTSSGTVLLPYIPPHPAHGTPAHRYVVAVFEQRDGGQARIDAAAAAPRDTSVRDFVAEHGLHPVGLSFFRAAWNESVDAVYRDVLGQPAPRFGLAEAPRANIGPDGRPVSSYASQ</sequence>
<dbReference type="Gene3D" id="3.90.280.10">
    <property type="entry name" value="PEBP-like"/>
    <property type="match status" value="1"/>
</dbReference>
<dbReference type="OrthoDB" id="2153661at2759"/>
<dbReference type="InterPro" id="IPR008914">
    <property type="entry name" value="PEBP"/>
</dbReference>
<protein>
    <submittedName>
        <fullName evidence="2">Mitochondrial 54S ribosomal protein YmL35</fullName>
    </submittedName>
</protein>
<dbReference type="AlphaFoldDB" id="A0A9W7YIS0"/>
<keyword evidence="2" id="KW-0689">Ribosomal protein</keyword>
<reference evidence="2" key="1">
    <citation type="submission" date="2022-07" db="EMBL/GenBank/DDBJ databases">
        <title>Phylogenomic reconstructions and comparative analyses of Kickxellomycotina fungi.</title>
        <authorList>
            <person name="Reynolds N.K."/>
            <person name="Stajich J.E."/>
            <person name="Barry K."/>
            <person name="Grigoriev I.V."/>
            <person name="Crous P."/>
            <person name="Smith M.E."/>
        </authorList>
    </citation>
    <scope>NUCLEOTIDE SEQUENCE</scope>
    <source>
        <strain evidence="2">BCRC 34381</strain>
    </source>
</reference>
<accession>A0A9W7YIS0</accession>
<evidence type="ECO:0000313" key="3">
    <source>
        <dbReference type="Proteomes" id="UP001143981"/>
    </source>
</evidence>
<comment type="caution">
    <text evidence="2">The sequence shown here is derived from an EMBL/GenBank/DDBJ whole genome shotgun (WGS) entry which is preliminary data.</text>
</comment>
<dbReference type="Pfam" id="PF01161">
    <property type="entry name" value="PBP"/>
    <property type="match status" value="1"/>
</dbReference>
<dbReference type="EMBL" id="JANBOI010000057">
    <property type="protein sequence ID" value="KAJ1734779.1"/>
    <property type="molecule type" value="Genomic_DNA"/>
</dbReference>
<dbReference type="Proteomes" id="UP001143981">
    <property type="component" value="Unassembled WGS sequence"/>
</dbReference>
<evidence type="ECO:0000256" key="1">
    <source>
        <dbReference type="SAM" id="MobiDB-lite"/>
    </source>
</evidence>
<dbReference type="SUPFAM" id="SSF49777">
    <property type="entry name" value="PEBP-like"/>
    <property type="match status" value="1"/>
</dbReference>
<evidence type="ECO:0000313" key="2">
    <source>
        <dbReference type="EMBL" id="KAJ1734779.1"/>
    </source>
</evidence>
<organism evidence="2 3">
    <name type="scientific">Coemansia biformis</name>
    <dbReference type="NCBI Taxonomy" id="1286918"/>
    <lineage>
        <taxon>Eukaryota</taxon>
        <taxon>Fungi</taxon>
        <taxon>Fungi incertae sedis</taxon>
        <taxon>Zoopagomycota</taxon>
        <taxon>Kickxellomycotina</taxon>
        <taxon>Kickxellomycetes</taxon>
        <taxon>Kickxellales</taxon>
        <taxon>Kickxellaceae</taxon>
        <taxon>Coemansia</taxon>
    </lineage>
</organism>
<dbReference type="Gene3D" id="1.20.58.1180">
    <property type="match status" value="1"/>
</dbReference>
<dbReference type="PANTHER" id="PTHR11362:SF82">
    <property type="entry name" value="PHOSPHATIDYLETHANOLAMINE-BINDING PROTEIN 4"/>
    <property type="match status" value="1"/>
</dbReference>
<proteinExistence type="predicted"/>
<dbReference type="GO" id="GO:0005840">
    <property type="term" value="C:ribosome"/>
    <property type="evidence" value="ECO:0007669"/>
    <property type="project" value="UniProtKB-KW"/>
</dbReference>
<keyword evidence="2" id="KW-0687">Ribonucleoprotein</keyword>
<gene>
    <name evidence="2" type="primary">MRPL35</name>
    <name evidence="2" type="ORF">LPJ61_000888</name>
</gene>
<dbReference type="CDD" id="cd00866">
    <property type="entry name" value="PEBP_euk"/>
    <property type="match status" value="1"/>
</dbReference>
<feature type="region of interest" description="Disordered" evidence="1">
    <location>
        <begin position="334"/>
        <end position="354"/>
    </location>
</feature>
<keyword evidence="3" id="KW-1185">Reference proteome</keyword>
<dbReference type="InterPro" id="IPR036610">
    <property type="entry name" value="PEBP-like_sf"/>
</dbReference>